<keyword evidence="2" id="KW-1185">Reference proteome</keyword>
<reference evidence="1 2" key="1">
    <citation type="journal article" date="2012" name="Appl. Environ. Microbiol.">
        <title>Short-read sequencing for genomic analysis of the brown rot fungus Fibroporia radiculosa.</title>
        <authorList>
            <person name="Tang J.D."/>
            <person name="Perkins A.D."/>
            <person name="Sonstegard T.S."/>
            <person name="Schroeder S.G."/>
            <person name="Burgess S.C."/>
            <person name="Diehl S.V."/>
        </authorList>
    </citation>
    <scope>NUCLEOTIDE SEQUENCE [LARGE SCALE GENOMIC DNA]</scope>
    <source>
        <strain evidence="1 2">TFFH 294</strain>
    </source>
</reference>
<dbReference type="EMBL" id="HE797085">
    <property type="protein sequence ID" value="CCM02514.1"/>
    <property type="molecule type" value="Genomic_DNA"/>
</dbReference>
<sequence length="63" mass="7135">MACRHAGSHTDTSVSKCPMRKMQPVIETTISEIYKEEIKYADGRLTRGVKAFDVATLFKPRHP</sequence>
<dbReference type="AlphaFoldDB" id="J4H321"/>
<dbReference type="InParanoid" id="J4H321"/>
<name>J4H321_9APHY</name>
<dbReference type="Proteomes" id="UP000006352">
    <property type="component" value="Unassembled WGS sequence"/>
</dbReference>
<gene>
    <name evidence="1" type="ORF">FIBRA_04616</name>
</gene>
<evidence type="ECO:0000313" key="1">
    <source>
        <dbReference type="EMBL" id="CCM02514.1"/>
    </source>
</evidence>
<evidence type="ECO:0000313" key="2">
    <source>
        <dbReference type="Proteomes" id="UP000006352"/>
    </source>
</evidence>
<organism evidence="1 2">
    <name type="scientific">Fibroporia radiculosa</name>
    <dbReference type="NCBI Taxonomy" id="599839"/>
    <lineage>
        <taxon>Eukaryota</taxon>
        <taxon>Fungi</taxon>
        <taxon>Dikarya</taxon>
        <taxon>Basidiomycota</taxon>
        <taxon>Agaricomycotina</taxon>
        <taxon>Agaricomycetes</taxon>
        <taxon>Polyporales</taxon>
        <taxon>Fibroporiaceae</taxon>
        <taxon>Fibroporia</taxon>
    </lineage>
</organism>
<dbReference type="RefSeq" id="XP_012181797.1">
    <property type="nucleotide sequence ID" value="XM_012326407.1"/>
</dbReference>
<accession>J4H321</accession>
<dbReference type="HOGENOM" id="CLU_2885794_0_0_1"/>
<protein>
    <submittedName>
        <fullName evidence="1">Uncharacterized protein</fullName>
    </submittedName>
</protein>
<proteinExistence type="predicted"/>
<dbReference type="GeneID" id="24097425"/>